<evidence type="ECO:0000313" key="3">
    <source>
        <dbReference type="EMBL" id="RCW76049.1"/>
    </source>
</evidence>
<evidence type="ECO:0000256" key="1">
    <source>
        <dbReference type="SAM" id="MobiDB-lite"/>
    </source>
</evidence>
<dbReference type="EMBL" id="QPJK01000001">
    <property type="protein sequence ID" value="RCW76049.1"/>
    <property type="molecule type" value="Genomic_DNA"/>
</dbReference>
<sequence>MRNIFSIAACALALTCAGTAQAANESGTVSSVTNQITGQLQQLAQFAQGNPTTAPKTQTAFDAGGTGSRSRTAATAPALEAEEQTGQAMLLAGLLVMGVIIKRRYGKRD</sequence>
<evidence type="ECO:0008006" key="5">
    <source>
        <dbReference type="Google" id="ProtNLM"/>
    </source>
</evidence>
<comment type="caution">
    <text evidence="3">The sequence shown here is derived from an EMBL/GenBank/DDBJ whole genome shotgun (WGS) entry which is preliminary data.</text>
</comment>
<name>A0A368Y8K2_9BURK</name>
<evidence type="ECO:0000256" key="2">
    <source>
        <dbReference type="SAM" id="SignalP"/>
    </source>
</evidence>
<evidence type="ECO:0000313" key="4">
    <source>
        <dbReference type="Proteomes" id="UP000252884"/>
    </source>
</evidence>
<feature type="region of interest" description="Disordered" evidence="1">
    <location>
        <begin position="49"/>
        <end position="75"/>
    </location>
</feature>
<keyword evidence="4" id="KW-1185">Reference proteome</keyword>
<feature type="chain" id="PRO_5016869569" description="Secreted protein with PEP-CTERM sorting signal" evidence="2">
    <location>
        <begin position="23"/>
        <end position="109"/>
    </location>
</feature>
<accession>A0A368Y8K2</accession>
<organism evidence="3 4">
    <name type="scientific">Pseudorhodoferax soli</name>
    <dbReference type="NCBI Taxonomy" id="545864"/>
    <lineage>
        <taxon>Bacteria</taxon>
        <taxon>Pseudomonadati</taxon>
        <taxon>Pseudomonadota</taxon>
        <taxon>Betaproteobacteria</taxon>
        <taxon>Burkholderiales</taxon>
        <taxon>Comamonadaceae</taxon>
    </lineage>
</organism>
<protein>
    <recommendedName>
        <fullName evidence="5">Secreted protein with PEP-CTERM sorting signal</fullName>
    </recommendedName>
</protein>
<dbReference type="Proteomes" id="UP000252884">
    <property type="component" value="Unassembled WGS sequence"/>
</dbReference>
<gene>
    <name evidence="3" type="ORF">DES41_101653</name>
</gene>
<feature type="signal peptide" evidence="2">
    <location>
        <begin position="1"/>
        <end position="22"/>
    </location>
</feature>
<dbReference type="AlphaFoldDB" id="A0A368Y8K2"/>
<feature type="compositionally biased region" description="Polar residues" evidence="1">
    <location>
        <begin position="50"/>
        <end position="60"/>
    </location>
</feature>
<reference evidence="3 4" key="1">
    <citation type="submission" date="2018-07" db="EMBL/GenBank/DDBJ databases">
        <title>Genomic Encyclopedia of Type Strains, Phase IV (KMG-IV): sequencing the most valuable type-strain genomes for metagenomic binning, comparative biology and taxonomic classification.</title>
        <authorList>
            <person name="Goeker M."/>
        </authorList>
    </citation>
    <scope>NUCLEOTIDE SEQUENCE [LARGE SCALE GENOMIC DNA]</scope>
    <source>
        <strain evidence="3 4">DSM 21634</strain>
    </source>
</reference>
<proteinExistence type="predicted"/>
<keyword evidence="2" id="KW-0732">Signal</keyword>
<dbReference type="RefSeq" id="WP_147282791.1">
    <property type="nucleotide sequence ID" value="NZ_QPJK01000001.1"/>
</dbReference>